<proteinExistence type="predicted"/>
<dbReference type="eggNOG" id="COG3499">
    <property type="taxonomic scope" value="Bacteria"/>
</dbReference>
<reference evidence="1 2" key="1">
    <citation type="submission" date="2013-03" db="EMBL/GenBank/DDBJ databases">
        <authorList>
            <person name="Linke B."/>
        </authorList>
    </citation>
    <scope>NUCLEOTIDE SEQUENCE [LARGE SCALE GENOMIC DNA]</scope>
    <source>
        <strain evidence="1 2">B13</strain>
    </source>
</reference>
<dbReference type="RefSeq" id="WP_043248881.1">
    <property type="nucleotide sequence ID" value="NZ_HG322950.1"/>
</dbReference>
<name>A0A024HAP1_PSEKB</name>
<reference evidence="1 2" key="2">
    <citation type="submission" date="2014-05" db="EMBL/GenBank/DDBJ databases">
        <title>Genome sequence of the 3-chlorobenzoate degrading bacterium Pseudomonas knackmussii B13 shows multiple evidence for horizontal gene transfer.</title>
        <authorList>
            <person name="Miyazaki R."/>
            <person name="Bertelli C."/>
            <person name="Falquet L."/>
            <person name="Robinson-Rechavi M."/>
            <person name="Gharib W."/>
            <person name="Roy S."/>
            <person name="Van der Meer J.R."/>
        </authorList>
    </citation>
    <scope>NUCLEOTIDE SEQUENCE [LARGE SCALE GENOMIC DNA]</scope>
    <source>
        <strain evidence="1 2">B13</strain>
    </source>
</reference>
<sequence length="282" mass="30167">MAYTEQLQAALKSIGEAIESRHQDLSKKVSPVDAAIGELQAATAELEKQLGLPPDVSSALQRVMRGIDQANAKLDKVVGVFSKAERQLHDFDERIDKLKNQAQLVGKAINKLAGAISPAMGDIIPSAWLAGASVPEPAAITASPHLLVMRPLAPTASAFYFNLSTAAFDKLVRDTQYSWAAQPRLGLSPALQFTGQGAETLTLSGTIAPLLGAGVGQVQKLRDMATLSVPLSLSRTSNGNSEQLLGNWCITRITENQSSLLNDGTPRSQEFTLEFTRYGDDL</sequence>
<protein>
    <submittedName>
        <fullName evidence="1">Pyocin R2_PP, tail formation protein</fullName>
    </submittedName>
</protein>
<dbReference type="HOGENOM" id="CLU_989960_0_0_6"/>
<keyword evidence="2" id="KW-1185">Reference proteome</keyword>
<dbReference type="InterPro" id="IPR014458">
    <property type="entry name" value="Unchr_Phage_P2-GpU-fusion"/>
</dbReference>
<evidence type="ECO:0000313" key="1">
    <source>
        <dbReference type="EMBL" id="CDF81956.1"/>
    </source>
</evidence>
<gene>
    <name evidence="1" type="ORF">PKB_0579</name>
</gene>
<dbReference type="AlphaFoldDB" id="A0A024HAP1"/>
<dbReference type="EMBL" id="HG322950">
    <property type="protein sequence ID" value="CDF81956.1"/>
    <property type="molecule type" value="Genomic_DNA"/>
</dbReference>
<dbReference type="Gene3D" id="1.20.120.330">
    <property type="entry name" value="Nucleotidyltransferases domain 2"/>
    <property type="match status" value="1"/>
</dbReference>
<dbReference type="InterPro" id="IPR009734">
    <property type="entry name" value="Myoviridae_GpU"/>
</dbReference>
<organism evidence="1 2">
    <name type="scientific">Pseudomonas knackmussii (strain DSM 6978 / CCUG 54928 / LMG 23759 / B13)</name>
    <dbReference type="NCBI Taxonomy" id="1301098"/>
    <lineage>
        <taxon>Bacteria</taxon>
        <taxon>Pseudomonadati</taxon>
        <taxon>Pseudomonadota</taxon>
        <taxon>Gammaproteobacteria</taxon>
        <taxon>Pseudomonadales</taxon>
        <taxon>Pseudomonadaceae</taxon>
        <taxon>Pseudomonas</taxon>
    </lineage>
</organism>
<evidence type="ECO:0000313" key="2">
    <source>
        <dbReference type="Proteomes" id="UP000025241"/>
    </source>
</evidence>
<dbReference type="Proteomes" id="UP000025241">
    <property type="component" value="Chromosome I"/>
</dbReference>
<dbReference type="PATRIC" id="fig|1301098.3.peg.595"/>
<dbReference type="STRING" id="1301098.PKB_0579"/>
<dbReference type="OrthoDB" id="1550902at2"/>
<dbReference type="PIRSF" id="PIRSF011237">
    <property type="entry name" value="UP2"/>
    <property type="match status" value="1"/>
</dbReference>
<dbReference type="Pfam" id="PF06995">
    <property type="entry name" value="Phage_P2_GpU"/>
    <property type="match status" value="1"/>
</dbReference>
<accession>A0A024HAP1</accession>
<dbReference type="KEGG" id="pkc:PKB_0579"/>